<gene>
    <name evidence="1" type="ORF">SAMN06296429_110102</name>
</gene>
<accession>A0A1W2C7R4</accession>
<name>A0A1W2C7R4_9MICO</name>
<proteinExistence type="predicted"/>
<protein>
    <submittedName>
        <fullName evidence="1">Uncharacterized protein</fullName>
    </submittedName>
</protein>
<reference evidence="1 2" key="1">
    <citation type="submission" date="2017-04" db="EMBL/GenBank/DDBJ databases">
        <authorList>
            <person name="Afonso C.L."/>
            <person name="Miller P.J."/>
            <person name="Scott M.A."/>
            <person name="Spackman E."/>
            <person name="Goraichik I."/>
            <person name="Dimitrov K.M."/>
            <person name="Suarez D.L."/>
            <person name="Swayne D.E."/>
        </authorList>
    </citation>
    <scope>NUCLEOTIDE SEQUENCE [LARGE SCALE GENOMIC DNA]</scope>
    <source>
        <strain evidence="1 2">CGMCC 1.12511</strain>
    </source>
</reference>
<dbReference type="Proteomes" id="UP000192634">
    <property type="component" value="Unassembled WGS sequence"/>
</dbReference>
<evidence type="ECO:0000313" key="2">
    <source>
        <dbReference type="Proteomes" id="UP000192634"/>
    </source>
</evidence>
<dbReference type="RefSeq" id="WP_264158390.1">
    <property type="nucleotide sequence ID" value="NZ_CP062789.1"/>
</dbReference>
<dbReference type="AlphaFoldDB" id="A0A1W2C7R4"/>
<sequence length="41" mass="4601">MITLTTEPPAVCVDWMWTVSVERVLDAAPDLLTWADAPRTE</sequence>
<evidence type="ECO:0000313" key="1">
    <source>
        <dbReference type="EMBL" id="SMC81193.1"/>
    </source>
</evidence>
<organism evidence="1 2">
    <name type="scientific">Janibacter indicus</name>
    <dbReference type="NCBI Taxonomy" id="857417"/>
    <lineage>
        <taxon>Bacteria</taxon>
        <taxon>Bacillati</taxon>
        <taxon>Actinomycetota</taxon>
        <taxon>Actinomycetes</taxon>
        <taxon>Micrococcales</taxon>
        <taxon>Intrasporangiaceae</taxon>
        <taxon>Janibacter</taxon>
    </lineage>
</organism>
<dbReference type="EMBL" id="FWXN01000010">
    <property type="protein sequence ID" value="SMC81193.1"/>
    <property type="molecule type" value="Genomic_DNA"/>
</dbReference>